<protein>
    <submittedName>
        <fullName evidence="1">Uncharacterized protein</fullName>
    </submittedName>
</protein>
<organism evidence="1 2">
    <name type="scientific">Leptospira wolffii</name>
    <dbReference type="NCBI Taxonomy" id="409998"/>
    <lineage>
        <taxon>Bacteria</taxon>
        <taxon>Pseudomonadati</taxon>
        <taxon>Spirochaetota</taxon>
        <taxon>Spirochaetia</taxon>
        <taxon>Leptospirales</taxon>
        <taxon>Leptospiraceae</taxon>
        <taxon>Leptospira</taxon>
    </lineage>
</organism>
<dbReference type="Proteomes" id="UP000231912">
    <property type="component" value="Unassembled WGS sequence"/>
</dbReference>
<name>A0A2M9ZAH7_9LEPT</name>
<gene>
    <name evidence="1" type="ORF">CH371_13565</name>
</gene>
<dbReference type="AlphaFoldDB" id="A0A2M9ZAH7"/>
<comment type="caution">
    <text evidence="1">The sequence shown here is derived from an EMBL/GenBank/DDBJ whole genome shotgun (WGS) entry which is preliminary data.</text>
</comment>
<evidence type="ECO:0000313" key="1">
    <source>
        <dbReference type="EMBL" id="PJZ65415.1"/>
    </source>
</evidence>
<reference evidence="1 2" key="1">
    <citation type="submission" date="2017-07" db="EMBL/GenBank/DDBJ databases">
        <title>Leptospira spp. isolated from tropical soils.</title>
        <authorList>
            <person name="Thibeaux R."/>
            <person name="Iraola G."/>
            <person name="Ferres I."/>
            <person name="Bierque E."/>
            <person name="Girault D."/>
            <person name="Soupe-Gilbert M.-E."/>
            <person name="Picardeau M."/>
            <person name="Goarant C."/>
        </authorList>
    </citation>
    <scope>NUCLEOTIDE SEQUENCE [LARGE SCALE GENOMIC DNA]</scope>
    <source>
        <strain evidence="1 2">FH2-C-A2</strain>
    </source>
</reference>
<sequence>MESENAPIRIIQLLFVESKSSPILLNGNSVPPYAESAGPRPSSGFGEAGLRERGREFVFTRKVRFSQPKIIFSI</sequence>
<proteinExistence type="predicted"/>
<dbReference type="EMBL" id="NPDT01000005">
    <property type="protein sequence ID" value="PJZ65415.1"/>
    <property type="molecule type" value="Genomic_DNA"/>
</dbReference>
<evidence type="ECO:0000313" key="2">
    <source>
        <dbReference type="Proteomes" id="UP000231912"/>
    </source>
</evidence>
<accession>A0A2M9ZAH7</accession>